<accession>A0ABY5TZN3</accession>
<dbReference type="EMBL" id="CP103423">
    <property type="protein sequence ID" value="UWD34494.1"/>
    <property type="molecule type" value="Genomic_DNA"/>
</dbReference>
<dbReference type="RefSeq" id="WP_259429398.1">
    <property type="nucleotide sequence ID" value="NZ_CP103423.1"/>
</dbReference>
<name>A0ABY5TZN3_9BACT</name>
<evidence type="ECO:0000313" key="1">
    <source>
        <dbReference type="EMBL" id="UWD34494.1"/>
    </source>
</evidence>
<gene>
    <name evidence="1" type="ORF">NX772_01530</name>
</gene>
<proteinExistence type="predicted"/>
<keyword evidence="2" id="KW-1185">Reference proteome</keyword>
<reference evidence="1" key="1">
    <citation type="submission" date="2022-08" db="EMBL/GenBank/DDBJ databases">
        <title>Complete genome sequence of Mycoplasma molare type strain H 542.</title>
        <authorList>
            <person name="Spergser J."/>
        </authorList>
    </citation>
    <scope>NUCLEOTIDE SEQUENCE</scope>
    <source>
        <strain evidence="1">H 542</strain>
    </source>
</reference>
<sequence>MDKSDIKSIVIEKTSTSGVTIRYTYKFRADNIDTWATNLFNIFKKIELGATEQNYVENETKYLFLVHNFLDKLESPKPKLDNYRFNYQYLDNKSFSIKGIYNTASLKINPGDVLKVKTPSFKNLDEIFYGLFEESLLNSDTYTPSIKENDESFTNQVQDVINNHKHKFIYYKETSAGMIEKLVEEGNKEVIERLIETVENRDDFNKYILSSNFFKLESFKKFLKNDLKKDDESYSRCESLLDKMVEIKKLKNQNGTPNYIKRHQYKNEFDIKTNQEVVFSFIKSHIGVSELKDMLNLEKELKQESEEDFGMTM</sequence>
<organism evidence="1 2">
    <name type="scientific">Mesomycoplasma molare</name>
    <dbReference type="NCBI Taxonomy" id="171288"/>
    <lineage>
        <taxon>Bacteria</taxon>
        <taxon>Bacillati</taxon>
        <taxon>Mycoplasmatota</taxon>
        <taxon>Mycoplasmoidales</taxon>
        <taxon>Metamycoplasmataceae</taxon>
        <taxon>Mesomycoplasma</taxon>
    </lineage>
</organism>
<evidence type="ECO:0000313" key="2">
    <source>
        <dbReference type="Proteomes" id="UP001058364"/>
    </source>
</evidence>
<protein>
    <submittedName>
        <fullName evidence="1">Uncharacterized protein</fullName>
    </submittedName>
</protein>
<dbReference type="Proteomes" id="UP001058364">
    <property type="component" value="Chromosome"/>
</dbReference>